<organism evidence="1 2">
    <name type="scientific">Halomicronema hongdechloris C2206</name>
    <dbReference type="NCBI Taxonomy" id="1641165"/>
    <lineage>
        <taxon>Bacteria</taxon>
        <taxon>Bacillati</taxon>
        <taxon>Cyanobacteriota</taxon>
        <taxon>Cyanophyceae</taxon>
        <taxon>Nodosilineales</taxon>
        <taxon>Nodosilineaceae</taxon>
        <taxon>Halomicronema</taxon>
    </lineage>
</organism>
<dbReference type="InterPro" id="IPR012337">
    <property type="entry name" value="RNaseH-like_sf"/>
</dbReference>
<dbReference type="EMBL" id="CP021983">
    <property type="protein sequence ID" value="ASC70534.1"/>
    <property type="molecule type" value="Genomic_DNA"/>
</dbReference>
<gene>
    <name evidence="1" type="ORF">XM38_014730</name>
</gene>
<reference evidence="1 2" key="1">
    <citation type="journal article" date="2016" name="Biochim. Biophys. Acta">
        <title>Characterization of red-shifted phycobilisomes isolated from the chlorophyll f-containing cyanobacterium Halomicronema hongdechloris.</title>
        <authorList>
            <person name="Li Y."/>
            <person name="Lin Y."/>
            <person name="Garvey C.J."/>
            <person name="Birch D."/>
            <person name="Corkery R.W."/>
            <person name="Loughlin P.C."/>
            <person name="Scheer H."/>
            <person name="Willows R.D."/>
            <person name="Chen M."/>
        </authorList>
    </citation>
    <scope>NUCLEOTIDE SEQUENCE [LARGE SCALE GENOMIC DNA]</scope>
    <source>
        <strain evidence="1 2">C2206</strain>
    </source>
</reference>
<evidence type="ECO:0008006" key="3">
    <source>
        <dbReference type="Google" id="ProtNLM"/>
    </source>
</evidence>
<dbReference type="AlphaFoldDB" id="A0A1Z3HJN3"/>
<evidence type="ECO:0000313" key="2">
    <source>
        <dbReference type="Proteomes" id="UP000191901"/>
    </source>
</evidence>
<name>A0A1Z3HJN3_9CYAN</name>
<protein>
    <recommendedName>
        <fullName evidence="3">Transposase IS4-like domain-containing protein</fullName>
    </recommendedName>
</protein>
<accession>A0A1Z3HJN3</accession>
<dbReference type="KEGG" id="hhg:XM38_014730"/>
<dbReference type="SUPFAM" id="SSF53098">
    <property type="entry name" value="Ribonuclease H-like"/>
    <property type="match status" value="1"/>
</dbReference>
<sequence length="149" mass="17059">MRLKKYGRKRLVIVHEQADLSDPPRVLLTDALTWGSGRIINTWSYRWPIEVFHEFCKQVAGFEAAQLRNEEAVKRHFCLSCVAQSLLQQAPAFGQTSQRLSFADDTQPTIGQKHYGLMREAFEPLLHLIKAYFDQGRSVAEVLEVLMPA</sequence>
<evidence type="ECO:0000313" key="1">
    <source>
        <dbReference type="EMBL" id="ASC70534.1"/>
    </source>
</evidence>
<keyword evidence="2" id="KW-1185">Reference proteome</keyword>
<dbReference type="Proteomes" id="UP000191901">
    <property type="component" value="Chromosome"/>
</dbReference>
<proteinExistence type="predicted"/>